<evidence type="ECO:0000313" key="3">
    <source>
        <dbReference type="EMBL" id="PKD22208.1"/>
    </source>
</evidence>
<organism evidence="3 5">
    <name type="scientific">Salegentibacter salarius</name>
    <dbReference type="NCBI Taxonomy" id="435906"/>
    <lineage>
        <taxon>Bacteria</taxon>
        <taxon>Pseudomonadati</taxon>
        <taxon>Bacteroidota</taxon>
        <taxon>Flavobacteriia</taxon>
        <taxon>Flavobacteriales</taxon>
        <taxon>Flavobacteriaceae</taxon>
        <taxon>Salegentibacter</taxon>
    </lineage>
</organism>
<dbReference type="Proteomes" id="UP000232533">
    <property type="component" value="Unassembled WGS sequence"/>
</dbReference>
<dbReference type="EMBL" id="LKTR01000001">
    <property type="protein sequence ID" value="PKD22208.1"/>
    <property type="molecule type" value="Genomic_DNA"/>
</dbReference>
<evidence type="ECO:0008006" key="6">
    <source>
        <dbReference type="Google" id="ProtNLM"/>
    </source>
</evidence>
<comment type="caution">
    <text evidence="3">The sequence shown here is derived from an EMBL/GenBank/DDBJ whole genome shotgun (WGS) entry which is preliminary data.</text>
</comment>
<evidence type="ECO:0000313" key="2">
    <source>
        <dbReference type="EMBL" id="OEY74008.1"/>
    </source>
</evidence>
<dbReference type="AlphaFoldDB" id="A0A2N0U5R1"/>
<evidence type="ECO:0000313" key="4">
    <source>
        <dbReference type="Proteomes" id="UP000176009"/>
    </source>
</evidence>
<reference evidence="3 5" key="1">
    <citation type="submission" date="2015-10" db="EMBL/GenBank/DDBJ databases">
        <title>Draft genome sequence of Salegentibacter salinarum KCTC 12975.</title>
        <authorList>
            <person name="Lin W."/>
            <person name="Zheng Q."/>
        </authorList>
    </citation>
    <scope>NUCLEOTIDE SEQUENCE [LARGE SCALE GENOMIC DNA]</scope>
    <source>
        <strain evidence="3 5">KCTC 12974</strain>
    </source>
</reference>
<accession>A0A2N0U5R1</accession>
<evidence type="ECO:0000256" key="1">
    <source>
        <dbReference type="SAM" id="SignalP"/>
    </source>
</evidence>
<name>A0A2N0U5R1_9FLAO</name>
<keyword evidence="1" id="KW-0732">Signal</keyword>
<dbReference type="PROSITE" id="PS51257">
    <property type="entry name" value="PROKAR_LIPOPROTEIN"/>
    <property type="match status" value="1"/>
</dbReference>
<feature type="signal peptide" evidence="1">
    <location>
        <begin position="1"/>
        <end position="23"/>
    </location>
</feature>
<protein>
    <recommendedName>
        <fullName evidence="6">Thioredoxin domain-containing protein</fullName>
    </recommendedName>
</protein>
<evidence type="ECO:0000313" key="5">
    <source>
        <dbReference type="Proteomes" id="UP000232533"/>
    </source>
</evidence>
<feature type="chain" id="PRO_5014922896" description="Thioredoxin domain-containing protein" evidence="1">
    <location>
        <begin position="24"/>
        <end position="617"/>
    </location>
</feature>
<dbReference type="EMBL" id="MJBR01000001">
    <property type="protein sequence ID" value="OEY74008.1"/>
    <property type="molecule type" value="Genomic_DNA"/>
</dbReference>
<dbReference type="Proteomes" id="UP000176009">
    <property type="component" value="Unassembled WGS sequence"/>
</dbReference>
<reference evidence="2 4" key="2">
    <citation type="submission" date="2016-09" db="EMBL/GenBank/DDBJ databases">
        <title>Genome Sequence of Salegentibacter salarius,Isolated from a Marine Solar Saltern of the Yellow Sea in South Korea.</title>
        <authorList>
            <person name="Zheng Q."/>
            <person name="Liu Y."/>
        </authorList>
    </citation>
    <scope>NUCLEOTIDE SEQUENCE [LARGE SCALE GENOMIC DNA]</scope>
    <source>
        <strain evidence="2 4">KCTC 12974</strain>
    </source>
</reference>
<gene>
    <name evidence="3" type="ORF">APR40_00855</name>
    <name evidence="2" type="ORF">BHS39_00855</name>
</gene>
<proteinExistence type="predicted"/>
<keyword evidence="4" id="KW-1185">Reference proteome</keyword>
<sequence>MRNFKFNVMILAIFALIFTSCSKDENSGVEQQVSEGVAELYLGPVLNAEIRKALQKQEAELPECSEDAPAYAQISLVYGDAETPVDVIVPIIIDGTDLFTDYDEALEIPVASGETTVSVTLNDFLVWNDDGGAPGEVIWAAPKTGSDFAGIVSQSLPFSWDLRAGSKTYTDVEVLCFDDRDVNLYGYQFFDIIPVEIYEFCVFANYCNDAGRHFTANYTFDITYIGDDNDIPLYTGEMPMTGNTEDDDSGDWYADPLCLAIPAPIYGEGPDTDYIRVTATLANWDANYPAPGAVDPISEDLSWNEVQSFFVDGDNINYWHIFFNCEDDDGGQTGSDDDGDGVPNDIDECPGTDPGVEVDEVGCESIQVPGRDIVVLNDINVIDNTAMQDPDNVQFVKNLVNFTTSGSRNNGSTFMFDFGRGSSCGSCAGTWSTMRDVVQGEGFTISDISSSSGTLTSIDSDVKIILLALPNVQYTLEEINTLKQFASEGGRIIFMGEHEGFYGSSGIGIENQFLVNIGAVLFNTGGSIDCGYVELPTESNRVHPIMQGVETLTIGCASVIEPGEGDFALFYDSTNELVLGGVAKIDTAPIAELAQVERSKSRQSNIKLPKPSSSTGY</sequence>
<dbReference type="RefSeq" id="WP_198550871.1">
    <property type="nucleotide sequence ID" value="NZ_FVZF01000001.1"/>
</dbReference>